<dbReference type="EnsemblPlants" id="Pp3c7_17330V3.2">
    <property type="protein sequence ID" value="PAC:32923147.CDS.1"/>
    <property type="gene ID" value="Pp3c7_17330"/>
</dbReference>
<keyword evidence="3" id="KW-1185">Reference proteome</keyword>
<reference evidence="2" key="3">
    <citation type="submission" date="2020-12" db="UniProtKB">
        <authorList>
            <consortium name="EnsemblPlants"/>
        </authorList>
    </citation>
    <scope>IDENTIFICATION</scope>
</reference>
<dbReference type="InParanoid" id="A0A2K1KBZ4"/>
<dbReference type="Gramene" id="Pp3c7_17330V3.1">
    <property type="protein sequence ID" value="PAC:32923146.CDS.1"/>
    <property type="gene ID" value="Pp3c7_17330"/>
</dbReference>
<dbReference type="Proteomes" id="UP000006727">
    <property type="component" value="Chromosome 7"/>
</dbReference>
<dbReference type="EnsemblPlants" id="Pp3c7_17330V3.1">
    <property type="protein sequence ID" value="PAC:32923146.CDS.1"/>
    <property type="gene ID" value="Pp3c7_17330"/>
</dbReference>
<sequence>MPSPGCLEVNERKRGGNNVEAWNLEGRAKGLFTGTGLALCYKTGLSTLVPGILLPAAQLHTEHLSPPLRGLPQCLAVDDLSGVICGFCSSARSGNSIFLSPRHAS</sequence>
<evidence type="ECO:0000313" key="1">
    <source>
        <dbReference type="EMBL" id="PNR51304.1"/>
    </source>
</evidence>
<dbReference type="EMBL" id="ABEU02000007">
    <property type="protein sequence ID" value="PNR51304.1"/>
    <property type="molecule type" value="Genomic_DNA"/>
</dbReference>
<evidence type="ECO:0000313" key="3">
    <source>
        <dbReference type="Proteomes" id="UP000006727"/>
    </source>
</evidence>
<organism evidence="1">
    <name type="scientific">Physcomitrium patens</name>
    <name type="common">Spreading-leaved earth moss</name>
    <name type="synonym">Physcomitrella patens</name>
    <dbReference type="NCBI Taxonomy" id="3218"/>
    <lineage>
        <taxon>Eukaryota</taxon>
        <taxon>Viridiplantae</taxon>
        <taxon>Streptophyta</taxon>
        <taxon>Embryophyta</taxon>
        <taxon>Bryophyta</taxon>
        <taxon>Bryophytina</taxon>
        <taxon>Bryopsida</taxon>
        <taxon>Funariidae</taxon>
        <taxon>Funariales</taxon>
        <taxon>Funariaceae</taxon>
        <taxon>Physcomitrium</taxon>
    </lineage>
</organism>
<reference evidence="1 3" key="1">
    <citation type="journal article" date="2008" name="Science">
        <title>The Physcomitrella genome reveals evolutionary insights into the conquest of land by plants.</title>
        <authorList>
            <person name="Rensing S."/>
            <person name="Lang D."/>
            <person name="Zimmer A."/>
            <person name="Terry A."/>
            <person name="Salamov A."/>
            <person name="Shapiro H."/>
            <person name="Nishiyama T."/>
            <person name="Perroud P.-F."/>
            <person name="Lindquist E."/>
            <person name="Kamisugi Y."/>
            <person name="Tanahashi T."/>
            <person name="Sakakibara K."/>
            <person name="Fujita T."/>
            <person name="Oishi K."/>
            <person name="Shin-I T."/>
            <person name="Kuroki Y."/>
            <person name="Toyoda A."/>
            <person name="Suzuki Y."/>
            <person name="Hashimoto A."/>
            <person name="Yamaguchi K."/>
            <person name="Sugano A."/>
            <person name="Kohara Y."/>
            <person name="Fujiyama A."/>
            <person name="Anterola A."/>
            <person name="Aoki S."/>
            <person name="Ashton N."/>
            <person name="Barbazuk W.B."/>
            <person name="Barker E."/>
            <person name="Bennetzen J."/>
            <person name="Bezanilla M."/>
            <person name="Blankenship R."/>
            <person name="Cho S.H."/>
            <person name="Dutcher S."/>
            <person name="Estelle M."/>
            <person name="Fawcett J.A."/>
            <person name="Gundlach H."/>
            <person name="Hanada K."/>
            <person name="Heyl A."/>
            <person name="Hicks K.A."/>
            <person name="Hugh J."/>
            <person name="Lohr M."/>
            <person name="Mayer K."/>
            <person name="Melkozernov A."/>
            <person name="Murata T."/>
            <person name="Nelson D."/>
            <person name="Pils B."/>
            <person name="Prigge M."/>
            <person name="Reiss B."/>
            <person name="Renner T."/>
            <person name="Rombauts S."/>
            <person name="Rushton P."/>
            <person name="Sanderfoot A."/>
            <person name="Schween G."/>
            <person name="Shiu S.-H."/>
            <person name="Stueber K."/>
            <person name="Theodoulou F.L."/>
            <person name="Tu H."/>
            <person name="Van de Peer Y."/>
            <person name="Verrier P.J."/>
            <person name="Waters E."/>
            <person name="Wood A."/>
            <person name="Yang L."/>
            <person name="Cove D."/>
            <person name="Cuming A."/>
            <person name="Hasebe M."/>
            <person name="Lucas S."/>
            <person name="Mishler D.B."/>
            <person name="Reski R."/>
            <person name="Grigoriev I."/>
            <person name="Quatrano R.S."/>
            <person name="Boore J.L."/>
        </authorList>
    </citation>
    <scope>NUCLEOTIDE SEQUENCE [LARGE SCALE GENOMIC DNA]</scope>
    <source>
        <strain evidence="2 3">cv. Gransden 2004</strain>
    </source>
</reference>
<reference evidence="1 3" key="2">
    <citation type="journal article" date="2018" name="Plant J.">
        <title>The Physcomitrella patens chromosome-scale assembly reveals moss genome structure and evolution.</title>
        <authorList>
            <person name="Lang D."/>
            <person name="Ullrich K.K."/>
            <person name="Murat F."/>
            <person name="Fuchs J."/>
            <person name="Jenkins J."/>
            <person name="Haas F.B."/>
            <person name="Piednoel M."/>
            <person name="Gundlach H."/>
            <person name="Van Bel M."/>
            <person name="Meyberg R."/>
            <person name="Vives C."/>
            <person name="Morata J."/>
            <person name="Symeonidi A."/>
            <person name="Hiss M."/>
            <person name="Muchero W."/>
            <person name="Kamisugi Y."/>
            <person name="Saleh O."/>
            <person name="Blanc G."/>
            <person name="Decker E.L."/>
            <person name="van Gessel N."/>
            <person name="Grimwood J."/>
            <person name="Hayes R.D."/>
            <person name="Graham S.W."/>
            <person name="Gunter L.E."/>
            <person name="McDaniel S.F."/>
            <person name="Hoernstein S.N.W."/>
            <person name="Larsson A."/>
            <person name="Li F.W."/>
            <person name="Perroud P.F."/>
            <person name="Phillips J."/>
            <person name="Ranjan P."/>
            <person name="Rokshar D.S."/>
            <person name="Rothfels C.J."/>
            <person name="Schneider L."/>
            <person name="Shu S."/>
            <person name="Stevenson D.W."/>
            <person name="Thummler F."/>
            <person name="Tillich M."/>
            <person name="Villarreal Aguilar J.C."/>
            <person name="Widiez T."/>
            <person name="Wong G.K."/>
            <person name="Wymore A."/>
            <person name="Zhang Y."/>
            <person name="Zimmer A.D."/>
            <person name="Quatrano R.S."/>
            <person name="Mayer K.F.X."/>
            <person name="Goodstein D."/>
            <person name="Casacuberta J.M."/>
            <person name="Vandepoele K."/>
            <person name="Reski R."/>
            <person name="Cuming A.C."/>
            <person name="Tuskan G.A."/>
            <person name="Maumus F."/>
            <person name="Salse J."/>
            <person name="Schmutz J."/>
            <person name="Rensing S.A."/>
        </authorList>
    </citation>
    <scope>NUCLEOTIDE SEQUENCE [LARGE SCALE GENOMIC DNA]</scope>
    <source>
        <strain evidence="2 3">cv. Gransden 2004</strain>
    </source>
</reference>
<gene>
    <name evidence="1" type="ORF">PHYPA_010490</name>
</gene>
<evidence type="ECO:0000313" key="2">
    <source>
        <dbReference type="EnsemblPlants" id="PAC:32923146.CDS.1"/>
    </source>
</evidence>
<dbReference type="AlphaFoldDB" id="A0A2K1KBZ4"/>
<name>A0A2K1KBZ4_PHYPA</name>
<accession>A0A2K1KBZ4</accession>
<dbReference type="Gramene" id="Pp3c7_17330V3.2">
    <property type="protein sequence ID" value="PAC:32923147.CDS.1"/>
    <property type="gene ID" value="Pp3c7_17330"/>
</dbReference>
<protein>
    <submittedName>
        <fullName evidence="1 2">Uncharacterized protein</fullName>
    </submittedName>
</protein>
<proteinExistence type="predicted"/>